<dbReference type="SUPFAM" id="SSF49464">
    <property type="entry name" value="Carboxypeptidase regulatory domain-like"/>
    <property type="match status" value="1"/>
</dbReference>
<feature type="transmembrane region" description="Helical" evidence="2">
    <location>
        <begin position="39"/>
        <end position="56"/>
    </location>
</feature>
<accession>A0A4E0QWA3</accession>
<dbReference type="AlphaFoldDB" id="A0A4E0QWA3"/>
<dbReference type="SUPFAM" id="SSF69318">
    <property type="entry name" value="Integrin alpha N-terminal domain"/>
    <property type="match status" value="1"/>
</dbReference>
<evidence type="ECO:0000256" key="2">
    <source>
        <dbReference type="SAM" id="Phobius"/>
    </source>
</evidence>
<keyword evidence="4" id="KW-1185">Reference proteome</keyword>
<dbReference type="InterPro" id="IPR008969">
    <property type="entry name" value="CarboxyPept-like_regulatory"/>
</dbReference>
<evidence type="ECO:0000313" key="4">
    <source>
        <dbReference type="Proteomes" id="UP000030428"/>
    </source>
</evidence>
<evidence type="ECO:0000313" key="3">
    <source>
        <dbReference type="EMBL" id="TGO01922.1"/>
    </source>
</evidence>
<proteinExistence type="predicted"/>
<dbReference type="PANTHER" id="PTHR46580:SF2">
    <property type="entry name" value="MAM DOMAIN-CONTAINING PROTEIN"/>
    <property type="match status" value="1"/>
</dbReference>
<evidence type="ECO:0000256" key="1">
    <source>
        <dbReference type="SAM" id="MobiDB-lite"/>
    </source>
</evidence>
<evidence type="ECO:0008006" key="5">
    <source>
        <dbReference type="Google" id="ProtNLM"/>
    </source>
</evidence>
<name>A0A4E0QWA3_9GAMM</name>
<dbReference type="PANTHER" id="PTHR46580">
    <property type="entry name" value="SENSOR KINASE-RELATED"/>
    <property type="match status" value="1"/>
</dbReference>
<keyword evidence="2" id="KW-0472">Membrane</keyword>
<dbReference type="EMBL" id="JSZA02000383">
    <property type="protein sequence ID" value="TGO01922.1"/>
    <property type="molecule type" value="Genomic_DNA"/>
</dbReference>
<feature type="region of interest" description="Disordered" evidence="1">
    <location>
        <begin position="161"/>
        <end position="182"/>
    </location>
</feature>
<dbReference type="Gene3D" id="2.130.10.130">
    <property type="entry name" value="Integrin alpha, N-terminal"/>
    <property type="match status" value="1"/>
</dbReference>
<sequence length="703" mass="76383">MRSNIKKQTLEHAICGPQTKPWRSSLASSLNSLCPSSNWRGVVFVAFIVGIMAIFASTQVQAVPIPGVSEYFAGTVTDQNGDPISDATVQINEVADNTERDGSFGFHVERDDQDQYIINVTKRGYALVSQIEHAPNVSLRFTLKQAEVFIIDPSQTSKVEDSRGTRIMLPPNSLVDSDGNPPDGEVQMGLYTYDLANESMPGDMGAINSQGEPGAMLSAGAFYAEFTDDSGRMYDLASDMVAEISIPAINSEETVGLWDYNKETGKWMEDGSASLINGRFEGTVKHFSVWNFDLFYNGVACVKLEIAQAFYDTYKDGAGVLKIQAVVTTPGFSPITDVLSMDEYNYDDPYALYNLPPNATVDFYVPPPFSLPPYASVSTGAAWGGTGFPPHPYDVCNGSMVLNFPFSNDVIIDFGTQNGILVWMNNSAWVQLHPLSPDSMVTGDMDGNGQDDVIIDFGSPHGILVWMNNSAWVQLHPLSPSSMITGDMDGNGLDDVIIDFPGYGIWVMMNNSTWVQLHSLSPSSMTTGDMDGNGLDDVIIDFPGYGIWVMMNNSTWVQLHSLSPSSMTTGDMDGNGLDDVIIDFPGYGIWVMMNNSTWVQLHSLSPSSMTTGDMDGNGLDDVIIDFPGYGIWVMMNNSTWVNLHSLSPSSMTTGDLDNNAQADVIIDFGPGVGILVMMNNSTWVTLHSNSADSMVTGNIDGLP</sequence>
<comment type="caution">
    <text evidence="3">The sequence shown here is derived from an EMBL/GenBank/DDBJ whole genome shotgun (WGS) entry which is preliminary data.</text>
</comment>
<dbReference type="Gene3D" id="2.60.40.1120">
    <property type="entry name" value="Carboxypeptidase-like, regulatory domain"/>
    <property type="match status" value="1"/>
</dbReference>
<gene>
    <name evidence="3" type="ORF">PN36_34415</name>
</gene>
<dbReference type="InterPro" id="IPR028994">
    <property type="entry name" value="Integrin_alpha_N"/>
</dbReference>
<protein>
    <recommendedName>
        <fullName evidence="5">VCBS repeat-containing protein</fullName>
    </recommendedName>
</protein>
<keyword evidence="2" id="KW-0812">Transmembrane</keyword>
<keyword evidence="2" id="KW-1133">Transmembrane helix</keyword>
<dbReference type="Proteomes" id="UP000030428">
    <property type="component" value="Unassembled WGS sequence"/>
</dbReference>
<organism evidence="3 4">
    <name type="scientific">Candidatus Thiomargarita nelsonii</name>
    <dbReference type="NCBI Taxonomy" id="1003181"/>
    <lineage>
        <taxon>Bacteria</taxon>
        <taxon>Pseudomonadati</taxon>
        <taxon>Pseudomonadota</taxon>
        <taxon>Gammaproteobacteria</taxon>
        <taxon>Thiotrichales</taxon>
        <taxon>Thiotrichaceae</taxon>
        <taxon>Thiomargarita</taxon>
    </lineage>
</organism>
<reference evidence="3 4" key="1">
    <citation type="journal article" date="2016" name="Front. Microbiol.">
        <title>Single-Cell (Meta-)Genomics of a Dimorphic Candidatus Thiomargarita nelsonii Reveals Genomic Plasticity.</title>
        <authorList>
            <person name="Flood B.E."/>
            <person name="Fliss P."/>
            <person name="Jones D.S."/>
            <person name="Dick G.J."/>
            <person name="Jain S."/>
            <person name="Kaster A.K."/>
            <person name="Winkel M."/>
            <person name="Mussmann M."/>
            <person name="Bailey J."/>
        </authorList>
    </citation>
    <scope>NUCLEOTIDE SEQUENCE [LARGE SCALE GENOMIC DNA]</scope>
    <source>
        <strain evidence="3">Hydrate Ridge</strain>
    </source>
</reference>